<reference evidence="1" key="1">
    <citation type="submission" date="2022-11" db="EMBL/GenBank/DDBJ databases">
        <title>Centuries of genome instability and evolution in soft-shell clam transmissible cancer (bioRxiv).</title>
        <authorList>
            <person name="Hart S.F.M."/>
            <person name="Yonemitsu M.A."/>
            <person name="Giersch R.M."/>
            <person name="Beal B.F."/>
            <person name="Arriagada G."/>
            <person name="Davis B.W."/>
            <person name="Ostrander E.A."/>
            <person name="Goff S.P."/>
            <person name="Metzger M.J."/>
        </authorList>
    </citation>
    <scope>NUCLEOTIDE SEQUENCE</scope>
    <source>
        <strain evidence="1">MELC-2E11</strain>
        <tissue evidence="1">Siphon/mantle</tissue>
    </source>
</reference>
<name>A0ABY7FAS1_MYAAR</name>
<dbReference type="Pfam" id="PF14945">
    <property type="entry name" value="LLC1"/>
    <property type="match status" value="1"/>
</dbReference>
<protein>
    <submittedName>
        <fullName evidence="1">Uncharacterized protein</fullName>
    </submittedName>
</protein>
<sequence>MSKTGSSRPVSSKATRYRHNALDGLCLPPIPPRRKDFPETTSREIGWKSVQNGQNSEMVTRYAEQSRGKCTIFRKLKWPKDCLP</sequence>
<dbReference type="EMBL" id="CP111022">
    <property type="protein sequence ID" value="WAR18707.1"/>
    <property type="molecule type" value="Genomic_DNA"/>
</dbReference>
<evidence type="ECO:0000313" key="2">
    <source>
        <dbReference type="Proteomes" id="UP001164746"/>
    </source>
</evidence>
<dbReference type="InterPro" id="IPR020339">
    <property type="entry name" value="C20orf85-like"/>
</dbReference>
<keyword evidence="2" id="KW-1185">Reference proteome</keyword>
<dbReference type="Proteomes" id="UP001164746">
    <property type="component" value="Chromosome 11"/>
</dbReference>
<proteinExistence type="predicted"/>
<accession>A0ABY7FAS1</accession>
<organism evidence="1 2">
    <name type="scientific">Mya arenaria</name>
    <name type="common">Soft-shell clam</name>
    <dbReference type="NCBI Taxonomy" id="6604"/>
    <lineage>
        <taxon>Eukaryota</taxon>
        <taxon>Metazoa</taxon>
        <taxon>Spiralia</taxon>
        <taxon>Lophotrochozoa</taxon>
        <taxon>Mollusca</taxon>
        <taxon>Bivalvia</taxon>
        <taxon>Autobranchia</taxon>
        <taxon>Heteroconchia</taxon>
        <taxon>Euheterodonta</taxon>
        <taxon>Imparidentia</taxon>
        <taxon>Neoheterodontei</taxon>
        <taxon>Myida</taxon>
        <taxon>Myoidea</taxon>
        <taxon>Myidae</taxon>
        <taxon>Mya</taxon>
    </lineage>
</organism>
<gene>
    <name evidence="1" type="ORF">MAR_000545</name>
</gene>
<evidence type="ECO:0000313" key="1">
    <source>
        <dbReference type="EMBL" id="WAR18707.1"/>
    </source>
</evidence>